<dbReference type="Gene3D" id="2.30.30.140">
    <property type="match status" value="1"/>
</dbReference>
<sequence>MIDECRFQFGDLVFAKVKEFPFWPARIDCVRLSSYKNGVQSDEPGSSTFWPVFFYGTRERLWINDRSLLPFEANRKELGNASTLKSFRQAMVEAFTKPLVDFQFKDISTKAQLEKMNAWLDGRSEEKEKTGWDEIVSESSDPSDEADSDMETDIGHELHETENVFIKISDFEVDDSFGVMFDRPLYGRVISKTKKQVKAQFYSRATLTSNEYHCRNAQSHVIPADQQGFIFYHYDKKYVDYEEGQGGNRIMKMLTHEHDDVDQEWEKWNIHVMKFFNST</sequence>
<dbReference type="OrthoDB" id="62853at2759"/>
<reference evidence="3" key="1">
    <citation type="journal article" date="2010" name="Science">
        <title>Plasticity of animal genome architecture unmasked by rapid evolution of a pelagic tunicate.</title>
        <authorList>
            <person name="Denoeud F."/>
            <person name="Henriet S."/>
            <person name="Mungpakdee S."/>
            <person name="Aury J.M."/>
            <person name="Da Silva C."/>
            <person name="Brinkmann H."/>
            <person name="Mikhaleva J."/>
            <person name="Olsen L.C."/>
            <person name="Jubin C."/>
            <person name="Canestro C."/>
            <person name="Bouquet J.M."/>
            <person name="Danks G."/>
            <person name="Poulain J."/>
            <person name="Campsteijn C."/>
            <person name="Adamski M."/>
            <person name="Cross I."/>
            <person name="Yadetie F."/>
            <person name="Muffato M."/>
            <person name="Louis A."/>
            <person name="Butcher S."/>
            <person name="Tsagkogeorga G."/>
            <person name="Konrad A."/>
            <person name="Singh S."/>
            <person name="Jensen M.F."/>
            <person name="Cong E.H."/>
            <person name="Eikeseth-Otteraa H."/>
            <person name="Noel B."/>
            <person name="Anthouard V."/>
            <person name="Porcel B.M."/>
            <person name="Kachouri-Lafond R."/>
            <person name="Nishino A."/>
            <person name="Ugolini M."/>
            <person name="Chourrout P."/>
            <person name="Nishida H."/>
            <person name="Aasland R."/>
            <person name="Huzurbazar S."/>
            <person name="Westhof E."/>
            <person name="Delsuc F."/>
            <person name="Lehrach H."/>
            <person name="Reinhardt R."/>
            <person name="Weissenbach J."/>
            <person name="Roy S.W."/>
            <person name="Artiguenave F."/>
            <person name="Postlethwait J.H."/>
            <person name="Manak J.R."/>
            <person name="Thompson E.M."/>
            <person name="Jaillon O."/>
            <person name="Du Pasquier L."/>
            <person name="Boudinot P."/>
            <person name="Liberles D.A."/>
            <person name="Volff J.N."/>
            <person name="Philippe H."/>
            <person name="Lenhard B."/>
            <person name="Roest Crollius H."/>
            <person name="Wincker P."/>
            <person name="Chourrout D."/>
        </authorList>
    </citation>
    <scope>NUCLEOTIDE SEQUENCE [LARGE SCALE GENOMIC DNA]</scope>
</reference>
<dbReference type="SUPFAM" id="SSF63748">
    <property type="entry name" value="Tudor/PWWP/MBT"/>
    <property type="match status" value="1"/>
</dbReference>
<feature type="domain" description="PWWP" evidence="2">
    <location>
        <begin position="9"/>
        <end position="74"/>
    </location>
</feature>
<dbReference type="InParanoid" id="E4XAV9"/>
<organism evidence="3">
    <name type="scientific">Oikopleura dioica</name>
    <name type="common">Tunicate</name>
    <dbReference type="NCBI Taxonomy" id="34765"/>
    <lineage>
        <taxon>Eukaryota</taxon>
        <taxon>Metazoa</taxon>
        <taxon>Chordata</taxon>
        <taxon>Tunicata</taxon>
        <taxon>Appendicularia</taxon>
        <taxon>Copelata</taxon>
        <taxon>Oikopleuridae</taxon>
        <taxon>Oikopleura</taxon>
    </lineage>
</organism>
<dbReference type="PANTHER" id="PTHR12550">
    <property type="entry name" value="HEPATOMA-DERIVED GROWTH FACTOR-RELATED"/>
    <property type="match status" value="1"/>
</dbReference>
<evidence type="ECO:0000313" key="4">
    <source>
        <dbReference type="Proteomes" id="UP000001307"/>
    </source>
</evidence>
<dbReference type="EMBL" id="FN653033">
    <property type="protein sequence ID" value="CBY08868.1"/>
    <property type="molecule type" value="Genomic_DNA"/>
</dbReference>
<feature type="region of interest" description="Disordered" evidence="1">
    <location>
        <begin position="129"/>
        <end position="150"/>
    </location>
</feature>
<dbReference type="Pfam" id="PF00855">
    <property type="entry name" value="PWWP"/>
    <property type="match status" value="1"/>
</dbReference>
<name>E4XAV9_OIKDI</name>
<accession>E4XAV9</accession>
<evidence type="ECO:0000259" key="2">
    <source>
        <dbReference type="PROSITE" id="PS50812"/>
    </source>
</evidence>
<dbReference type="Proteomes" id="UP000001307">
    <property type="component" value="Unassembled WGS sequence"/>
</dbReference>
<protein>
    <recommendedName>
        <fullName evidence="2">PWWP domain-containing protein</fullName>
    </recommendedName>
</protein>
<keyword evidence="4" id="KW-1185">Reference proteome</keyword>
<evidence type="ECO:0000256" key="1">
    <source>
        <dbReference type="SAM" id="MobiDB-lite"/>
    </source>
</evidence>
<evidence type="ECO:0000313" key="3">
    <source>
        <dbReference type="EMBL" id="CBY08868.1"/>
    </source>
</evidence>
<dbReference type="AlphaFoldDB" id="E4XAV9"/>
<proteinExistence type="predicted"/>
<dbReference type="PROSITE" id="PS50812">
    <property type="entry name" value="PWWP"/>
    <property type="match status" value="1"/>
</dbReference>
<dbReference type="PANTHER" id="PTHR12550:SF70">
    <property type="entry name" value="JIL-1 ANCHORING AND STABILIZING PROTEIN, ISOFORM A"/>
    <property type="match status" value="1"/>
</dbReference>
<gene>
    <name evidence="3" type="ORF">GSOID_T00005708001</name>
</gene>
<feature type="compositionally biased region" description="Acidic residues" evidence="1">
    <location>
        <begin position="141"/>
        <end position="150"/>
    </location>
</feature>
<dbReference type="InterPro" id="IPR000313">
    <property type="entry name" value="PWWP_dom"/>
</dbReference>
<dbReference type="SMART" id="SM00293">
    <property type="entry name" value="PWWP"/>
    <property type="match status" value="1"/>
</dbReference>